<dbReference type="RefSeq" id="WP_041745092.1">
    <property type="nucleotide sequence ID" value="NZ_CADILN010000005.1"/>
</dbReference>
<name>A0A6J5K8U6_9BURK</name>
<reference evidence="1 2" key="1">
    <citation type="submission" date="2020-04" db="EMBL/GenBank/DDBJ databases">
        <authorList>
            <person name="De Canck E."/>
        </authorList>
    </citation>
    <scope>NUCLEOTIDE SEQUENCE [LARGE SCALE GENOMIC DNA]</scope>
    <source>
        <strain evidence="1 2">LMG 9964</strain>
    </source>
</reference>
<dbReference type="AlphaFoldDB" id="A0A6J5K8U6"/>
<organism evidence="1 2">
    <name type="scientific">Paraburkholderia phenoliruptrix</name>
    <dbReference type="NCBI Taxonomy" id="252970"/>
    <lineage>
        <taxon>Bacteria</taxon>
        <taxon>Pseudomonadati</taxon>
        <taxon>Pseudomonadota</taxon>
        <taxon>Betaproteobacteria</taxon>
        <taxon>Burkholderiales</taxon>
        <taxon>Burkholderiaceae</taxon>
        <taxon>Paraburkholderia</taxon>
    </lineage>
</organism>
<proteinExistence type="predicted"/>
<evidence type="ECO:0000313" key="2">
    <source>
        <dbReference type="Proteomes" id="UP000494102"/>
    </source>
</evidence>
<protein>
    <submittedName>
        <fullName evidence="1">Uncharacterized protein</fullName>
    </submittedName>
</protein>
<evidence type="ECO:0000313" key="1">
    <source>
        <dbReference type="EMBL" id="CAB4050201.1"/>
    </source>
</evidence>
<sequence>MKIDNEELHAVSVVSAQSSAHANPSATEERYVAIQGTHKAIPKARLKAAGWKVTRGTRPVTEVIPDTWMDMTTGEIITKEQARKRGIKLPGVRSNSDKALALCERLARCSPSERPFVRYLLKLRNQRGGLVGPLDAILDHWIARACPAVRSTDKARKRKQLRSIVERRKLMVNDVTMAKDLQVLNPRLTKQGILEESAIRVCPIQKGVG</sequence>
<dbReference type="Proteomes" id="UP000494102">
    <property type="component" value="Unassembled WGS sequence"/>
</dbReference>
<dbReference type="EMBL" id="CADILN010000005">
    <property type="protein sequence ID" value="CAB4050201.1"/>
    <property type="molecule type" value="Genomic_DNA"/>
</dbReference>
<accession>A0A6J5K8U6</accession>
<gene>
    <name evidence="1" type="ORF">LMG9964_03866</name>
</gene>
<dbReference type="GeneID" id="27796212"/>